<reference evidence="2 3" key="1">
    <citation type="journal article" date="2022" name="Nat. Plants">
        <title>Genomes of leafy and leafless Platanthera orchids illuminate the evolution of mycoheterotrophy.</title>
        <authorList>
            <person name="Li M.H."/>
            <person name="Liu K.W."/>
            <person name="Li Z."/>
            <person name="Lu H.C."/>
            <person name="Ye Q.L."/>
            <person name="Zhang D."/>
            <person name="Wang J.Y."/>
            <person name="Li Y.F."/>
            <person name="Zhong Z.M."/>
            <person name="Liu X."/>
            <person name="Yu X."/>
            <person name="Liu D.K."/>
            <person name="Tu X.D."/>
            <person name="Liu B."/>
            <person name="Hao Y."/>
            <person name="Liao X.Y."/>
            <person name="Jiang Y.T."/>
            <person name="Sun W.H."/>
            <person name="Chen J."/>
            <person name="Chen Y.Q."/>
            <person name="Ai Y."/>
            <person name="Zhai J.W."/>
            <person name="Wu S.S."/>
            <person name="Zhou Z."/>
            <person name="Hsiao Y.Y."/>
            <person name="Wu W.L."/>
            <person name="Chen Y.Y."/>
            <person name="Lin Y.F."/>
            <person name="Hsu J.L."/>
            <person name="Li C.Y."/>
            <person name="Wang Z.W."/>
            <person name="Zhao X."/>
            <person name="Zhong W.Y."/>
            <person name="Ma X.K."/>
            <person name="Ma L."/>
            <person name="Huang J."/>
            <person name="Chen G.Z."/>
            <person name="Huang M.Z."/>
            <person name="Huang L."/>
            <person name="Peng D.H."/>
            <person name="Luo Y.B."/>
            <person name="Zou S.Q."/>
            <person name="Chen S.P."/>
            <person name="Lan S."/>
            <person name="Tsai W.C."/>
            <person name="Van de Peer Y."/>
            <person name="Liu Z.J."/>
        </authorList>
    </citation>
    <scope>NUCLEOTIDE SEQUENCE [LARGE SCALE GENOMIC DNA]</scope>
    <source>
        <strain evidence="2">Lor287</strain>
    </source>
</reference>
<keyword evidence="3" id="KW-1185">Reference proteome</keyword>
<evidence type="ECO:0000256" key="1">
    <source>
        <dbReference type="SAM" id="Phobius"/>
    </source>
</evidence>
<dbReference type="EMBL" id="JBBWWQ010000013">
    <property type="protein sequence ID" value="KAK8933932.1"/>
    <property type="molecule type" value="Genomic_DNA"/>
</dbReference>
<keyword evidence="1" id="KW-1133">Transmembrane helix</keyword>
<dbReference type="GO" id="GO:0003830">
    <property type="term" value="F:beta-1,4-mannosylglycoprotein 4-beta-N-acetylglucosaminyltransferase activity"/>
    <property type="evidence" value="ECO:0007669"/>
    <property type="project" value="InterPro"/>
</dbReference>
<comment type="caution">
    <text evidence="2">The sequence shown here is derived from an EMBL/GenBank/DDBJ whole genome shotgun (WGS) entry which is preliminary data.</text>
</comment>
<dbReference type="Proteomes" id="UP001418222">
    <property type="component" value="Unassembled WGS sequence"/>
</dbReference>
<dbReference type="GO" id="GO:0016020">
    <property type="term" value="C:membrane"/>
    <property type="evidence" value="ECO:0007669"/>
    <property type="project" value="InterPro"/>
</dbReference>
<feature type="transmembrane region" description="Helical" evidence="1">
    <location>
        <begin position="38"/>
        <end position="57"/>
    </location>
</feature>
<evidence type="ECO:0000313" key="2">
    <source>
        <dbReference type="EMBL" id="KAK8933932.1"/>
    </source>
</evidence>
<dbReference type="InterPro" id="IPR006813">
    <property type="entry name" value="Glyco_trans_17"/>
</dbReference>
<gene>
    <name evidence="2" type="ORF">KSP39_PZI015691</name>
</gene>
<evidence type="ECO:0000313" key="3">
    <source>
        <dbReference type="Proteomes" id="UP001418222"/>
    </source>
</evidence>
<organism evidence="2 3">
    <name type="scientific">Platanthera zijinensis</name>
    <dbReference type="NCBI Taxonomy" id="2320716"/>
    <lineage>
        <taxon>Eukaryota</taxon>
        <taxon>Viridiplantae</taxon>
        <taxon>Streptophyta</taxon>
        <taxon>Embryophyta</taxon>
        <taxon>Tracheophyta</taxon>
        <taxon>Spermatophyta</taxon>
        <taxon>Magnoliopsida</taxon>
        <taxon>Liliopsida</taxon>
        <taxon>Asparagales</taxon>
        <taxon>Orchidaceae</taxon>
        <taxon>Orchidoideae</taxon>
        <taxon>Orchideae</taxon>
        <taxon>Orchidinae</taxon>
        <taxon>Platanthera</taxon>
    </lineage>
</organism>
<protein>
    <recommendedName>
        <fullName evidence="4">Glycosyltransferase</fullName>
    </recommendedName>
</protein>
<dbReference type="PANTHER" id="PTHR12224:SF0">
    <property type="entry name" value="BETA-1,4-MANNOSYL-GLYCOPROTEIN 4-BETA-N-ACETYLGLUCOSAMINYLTRANSFERASE"/>
    <property type="match status" value="1"/>
</dbReference>
<sequence length="207" mass="24021">MEGAITARRRRMVSAKTSAVRAGLCISKLRCIFRGFDLKSLFLLFVVVPIFIFGMYLHGQKITYFLRPLWESPPKPFNVIPHYYHENVSMQNLCKLHGWGIRDTPRRVFDAVLFSNEVDMLAIRWNELRPYVSEFVLLESNSTFTGKKKPLFFARNREKFHFAESRLTYGTVGGRFLKGENPFVEESYQRVALDQLIKIAGIGKMIC</sequence>
<evidence type="ECO:0008006" key="4">
    <source>
        <dbReference type="Google" id="ProtNLM"/>
    </source>
</evidence>
<dbReference type="GO" id="GO:0006044">
    <property type="term" value="P:N-acetylglucosamine metabolic process"/>
    <property type="evidence" value="ECO:0007669"/>
    <property type="project" value="TreeGrafter"/>
</dbReference>
<keyword evidence="1" id="KW-0812">Transmembrane</keyword>
<keyword evidence="1" id="KW-0472">Membrane</keyword>
<proteinExistence type="predicted"/>
<dbReference type="Pfam" id="PF04724">
    <property type="entry name" value="Glyco_transf_17"/>
    <property type="match status" value="1"/>
</dbReference>
<dbReference type="AlphaFoldDB" id="A0AAP0G1W1"/>
<dbReference type="PANTHER" id="PTHR12224">
    <property type="entry name" value="BETA-1,4-MANNOSYL-GLYCOPROTEIN BETA-1,4-N-ACETYLGLUCOSAMINYL-TRANSFERASE"/>
    <property type="match status" value="1"/>
</dbReference>
<accession>A0AAP0G1W1</accession>
<name>A0AAP0G1W1_9ASPA</name>